<protein>
    <submittedName>
        <fullName evidence="2">Uncharacterized protein</fullName>
    </submittedName>
</protein>
<comment type="caution">
    <text evidence="2">The sequence shown here is derived from an EMBL/GenBank/DDBJ whole genome shotgun (WGS) entry which is preliminary data.</text>
</comment>
<feature type="transmembrane region" description="Helical" evidence="1">
    <location>
        <begin position="63"/>
        <end position="90"/>
    </location>
</feature>
<dbReference type="Proteomes" id="UP000626180">
    <property type="component" value="Unassembled WGS sequence"/>
</dbReference>
<evidence type="ECO:0000313" key="2">
    <source>
        <dbReference type="EMBL" id="MBF8643118.1"/>
    </source>
</evidence>
<sequence length="108" mass="11503">MSTFRYICIGIGTLVVFIAALWGGFHGLYGLGYLITATASHFGINAAQLIMSFFGGASEPGPVFVAVTSIMAIVLLGALLALFLLCMAALGKTVTERFDQARNQQIQR</sequence>
<gene>
    <name evidence="2" type="ORF">IRZ65_20825</name>
</gene>
<proteinExistence type="predicted"/>
<accession>A0ABS0FRV3</accession>
<organism evidence="2 3">
    <name type="scientific">Pseudomonas luteola</name>
    <dbReference type="NCBI Taxonomy" id="47886"/>
    <lineage>
        <taxon>Bacteria</taxon>
        <taxon>Pseudomonadati</taxon>
        <taxon>Pseudomonadota</taxon>
        <taxon>Gammaproteobacteria</taxon>
        <taxon>Pseudomonadales</taxon>
        <taxon>Pseudomonadaceae</taxon>
        <taxon>Pseudomonas</taxon>
    </lineage>
</organism>
<feature type="transmembrane region" description="Helical" evidence="1">
    <location>
        <begin position="7"/>
        <end position="25"/>
    </location>
</feature>
<dbReference type="EMBL" id="JADMCD010000014">
    <property type="protein sequence ID" value="MBF8643118.1"/>
    <property type="molecule type" value="Genomic_DNA"/>
</dbReference>
<evidence type="ECO:0000313" key="3">
    <source>
        <dbReference type="Proteomes" id="UP000626180"/>
    </source>
</evidence>
<keyword evidence="1" id="KW-0812">Transmembrane</keyword>
<reference evidence="2 3" key="1">
    <citation type="submission" date="2020-10" db="EMBL/GenBank/DDBJ databases">
        <title>Genome sequences of Pseudomonas isolates.</title>
        <authorList>
            <person name="Wessels L."/>
            <person name="Reich F."/>
            <person name="Hammerl J."/>
        </authorList>
    </citation>
    <scope>NUCLEOTIDE SEQUENCE [LARGE SCALE GENOMIC DNA]</scope>
    <source>
        <strain evidence="2 3">20-MO00624-0</strain>
    </source>
</reference>
<keyword evidence="1" id="KW-0472">Membrane</keyword>
<dbReference type="RefSeq" id="WP_196122180.1">
    <property type="nucleotide sequence ID" value="NZ_JADMCD010000014.1"/>
</dbReference>
<keyword evidence="3" id="KW-1185">Reference proteome</keyword>
<evidence type="ECO:0000256" key="1">
    <source>
        <dbReference type="SAM" id="Phobius"/>
    </source>
</evidence>
<name>A0ABS0FRV3_PSELU</name>
<keyword evidence="1" id="KW-1133">Transmembrane helix</keyword>